<dbReference type="PANTHER" id="PTHR38731">
    <property type="entry name" value="LIPL45-RELATED LIPOPROTEIN-RELATED"/>
    <property type="match status" value="1"/>
</dbReference>
<dbReference type="InterPro" id="IPR011990">
    <property type="entry name" value="TPR-like_helical_dom_sf"/>
</dbReference>
<evidence type="ECO:0000313" key="4">
    <source>
        <dbReference type="Proteomes" id="UP000389128"/>
    </source>
</evidence>
<dbReference type="Gene3D" id="2.60.120.1440">
    <property type="match status" value="1"/>
</dbReference>
<accession>A0A6C2D4X3</accession>
<dbReference type="PANTHER" id="PTHR38731:SF3">
    <property type="entry name" value="BLL6125 PROTEIN"/>
    <property type="match status" value="1"/>
</dbReference>
<dbReference type="Proteomes" id="UP000389128">
    <property type="component" value="Unassembled WGS sequence"/>
</dbReference>
<dbReference type="OrthoDB" id="8552139at2"/>
<dbReference type="SUPFAM" id="SSF48452">
    <property type="entry name" value="TPR-like"/>
    <property type="match status" value="1"/>
</dbReference>
<keyword evidence="4" id="KW-1185">Reference proteome</keyword>
<gene>
    <name evidence="3" type="ORF">ETQ85_05040</name>
</gene>
<feature type="chain" id="PRO_5025676308" description="FecR protein domain-containing protein" evidence="1">
    <location>
        <begin position="34"/>
        <end position="358"/>
    </location>
</feature>
<evidence type="ECO:0000259" key="2">
    <source>
        <dbReference type="Pfam" id="PF04773"/>
    </source>
</evidence>
<feature type="domain" description="FecR protein" evidence="2">
    <location>
        <begin position="73"/>
        <end position="162"/>
    </location>
</feature>
<feature type="non-terminal residue" evidence="3">
    <location>
        <position position="358"/>
    </location>
</feature>
<keyword evidence="1" id="KW-0732">Signal</keyword>
<dbReference type="AlphaFoldDB" id="A0A6C2D4X3"/>
<dbReference type="Gene3D" id="1.25.40.10">
    <property type="entry name" value="Tetratricopeptide repeat domain"/>
    <property type="match status" value="1"/>
</dbReference>
<dbReference type="Pfam" id="PF04773">
    <property type="entry name" value="FecR"/>
    <property type="match status" value="1"/>
</dbReference>
<protein>
    <recommendedName>
        <fullName evidence="2">FecR protein domain-containing protein</fullName>
    </recommendedName>
</protein>
<name>A0A6C2D4X3_9RHOO</name>
<dbReference type="RefSeq" id="WP_148578146.1">
    <property type="nucleotide sequence ID" value="NZ_SDKK01000004.1"/>
</dbReference>
<organism evidence="3 4">
    <name type="scientific">Zoogloea oleivorans</name>
    <dbReference type="NCBI Taxonomy" id="1552750"/>
    <lineage>
        <taxon>Bacteria</taxon>
        <taxon>Pseudomonadati</taxon>
        <taxon>Pseudomonadota</taxon>
        <taxon>Betaproteobacteria</taxon>
        <taxon>Rhodocyclales</taxon>
        <taxon>Zoogloeaceae</taxon>
        <taxon>Zoogloea</taxon>
    </lineage>
</organism>
<reference evidence="3 4" key="1">
    <citation type="submission" date="2019-01" db="EMBL/GenBank/DDBJ databases">
        <title>Zoogloea oleivorans genome sequencing and assembly.</title>
        <authorList>
            <person name="Tancsics A."/>
            <person name="Farkas M."/>
            <person name="Kriszt B."/>
            <person name="Maroti G."/>
            <person name="Horvath B."/>
        </authorList>
    </citation>
    <scope>NUCLEOTIDE SEQUENCE [LARGE SCALE GENOMIC DNA]</scope>
    <source>
        <strain evidence="3 4">Buc</strain>
    </source>
</reference>
<dbReference type="InterPro" id="IPR006860">
    <property type="entry name" value="FecR"/>
</dbReference>
<feature type="signal peptide" evidence="1">
    <location>
        <begin position="1"/>
        <end position="33"/>
    </location>
</feature>
<proteinExistence type="predicted"/>
<comment type="caution">
    <text evidence="3">The sequence shown here is derived from an EMBL/GenBank/DDBJ whole genome shotgun (WGS) entry which is preliminary data.</text>
</comment>
<evidence type="ECO:0000313" key="3">
    <source>
        <dbReference type="EMBL" id="TYC60944.1"/>
    </source>
</evidence>
<evidence type="ECO:0000256" key="1">
    <source>
        <dbReference type="SAM" id="SignalP"/>
    </source>
</evidence>
<sequence>MQPPVDLPQRFALRPVCFGLTLALSGFALDALACDPQAGRLSAIEGRVEVRAATSKVWQTASARQILCPGDQVAVRGPGRAAVVLSQDVLVRLDQNTTLTLPPAANSGELGLGHGVVHVISRFSKRFGVITPFVNALVDGTEFTVASDDTRARVVVAEGRVRTANSAGEQSLGAGEASEARAGSAPGSIAVRPLDAVAWAIHYPNVVRLSDAELAASPPAIRQQLDAARRDADRGRFREALDTLSTLPETDTQPNLAALKASALLGIGRVDEARVLIARFAPDASASLAAVEAIVLVARNDSSAAETAARRAVSLDTSSAAARLALSYALQSARHLPAALVAAEEATALDATDPTAWT</sequence>
<dbReference type="EMBL" id="SDKK01000004">
    <property type="protein sequence ID" value="TYC60944.1"/>
    <property type="molecule type" value="Genomic_DNA"/>
</dbReference>